<dbReference type="Proteomes" id="UP000887575">
    <property type="component" value="Unassembled WGS sequence"/>
</dbReference>
<evidence type="ECO:0008006" key="3">
    <source>
        <dbReference type="Google" id="ProtNLM"/>
    </source>
</evidence>
<sequence>MMRGDVLDKPPKGDGVLHGSEVRFKGSLGKPFKRYFAHNRAVSMLPLPGAEVKMCGEKLSFQLRVGTRRLYTISVDDETTQAKWMAVLDLAANAQLSQSDTE</sequence>
<protein>
    <recommendedName>
        <fullName evidence="3">PH domain-containing protein</fullName>
    </recommendedName>
</protein>
<dbReference type="Gene3D" id="2.30.29.30">
    <property type="entry name" value="Pleckstrin-homology domain (PH domain)/Phosphotyrosine-binding domain (PTB)"/>
    <property type="match status" value="1"/>
</dbReference>
<organism evidence="1 2">
    <name type="scientific">Mesorhabditis belari</name>
    <dbReference type="NCBI Taxonomy" id="2138241"/>
    <lineage>
        <taxon>Eukaryota</taxon>
        <taxon>Metazoa</taxon>
        <taxon>Ecdysozoa</taxon>
        <taxon>Nematoda</taxon>
        <taxon>Chromadorea</taxon>
        <taxon>Rhabditida</taxon>
        <taxon>Rhabditina</taxon>
        <taxon>Rhabditomorpha</taxon>
        <taxon>Rhabditoidea</taxon>
        <taxon>Rhabditidae</taxon>
        <taxon>Mesorhabditinae</taxon>
        <taxon>Mesorhabditis</taxon>
    </lineage>
</organism>
<evidence type="ECO:0000313" key="2">
    <source>
        <dbReference type="WBParaSite" id="MBELARI_LOCUS8206"/>
    </source>
</evidence>
<dbReference type="AlphaFoldDB" id="A0AAF3JBF0"/>
<keyword evidence="1" id="KW-1185">Reference proteome</keyword>
<dbReference type="SUPFAM" id="SSF50729">
    <property type="entry name" value="PH domain-like"/>
    <property type="match status" value="1"/>
</dbReference>
<dbReference type="InterPro" id="IPR011993">
    <property type="entry name" value="PH-like_dom_sf"/>
</dbReference>
<proteinExistence type="predicted"/>
<name>A0AAF3JBF0_9BILA</name>
<accession>A0AAF3JBF0</accession>
<evidence type="ECO:0000313" key="1">
    <source>
        <dbReference type="Proteomes" id="UP000887575"/>
    </source>
</evidence>
<dbReference type="WBParaSite" id="MBELARI_LOCUS8206">
    <property type="protein sequence ID" value="MBELARI_LOCUS8206"/>
    <property type="gene ID" value="MBELARI_LOCUS8206"/>
</dbReference>
<reference evidence="2" key="1">
    <citation type="submission" date="2024-02" db="UniProtKB">
        <authorList>
            <consortium name="WormBaseParasite"/>
        </authorList>
    </citation>
    <scope>IDENTIFICATION</scope>
</reference>